<dbReference type="OrthoDB" id="503443at2"/>
<dbReference type="AlphaFoldDB" id="A0A5B8L428"/>
<sequence>MRRVLFYVQHLMGVGHVFRAARIIRALVAAGFEVDFAFGGIPIPNYDGGGARIHYLPPVRAGEEVFNRLELPDGTLVDDAWKDQRRDMLLEIFERVSPDIIITEAFPFGRRQMRFELLPLMEAARNRTPRPLIVGSVRDIIQRNTTKPERDREVVELIQRYFDRILIHGDPALTRLEDTFPHATDIADRIAYTGIVAPPVPAEIAERSGVVVSVGGGALGYRLLKAAVASKPLSTLRDERWTVITGLRSTAEQRQELSESASGDLRFLTFVDDLPALLAGTRLSISRAGYNTAADIYVSGCRAVVSPLSDGTETEQIERTELMARHQLAEVIPPGSETPEAYAAAIDRALKGPAPDRSRLRLDGAAETARLLRLLADGHVRTASA</sequence>
<dbReference type="Pfam" id="PF04101">
    <property type="entry name" value="Glyco_tran_28_C"/>
    <property type="match status" value="1"/>
</dbReference>
<reference evidence="2" key="1">
    <citation type="submission" date="2020-04" db="EMBL/GenBank/DDBJ databases">
        <title>Nitratireductor sp. nov. isolated from mangrove soil.</title>
        <authorList>
            <person name="Ye Y."/>
        </authorList>
    </citation>
    <scope>NUCLEOTIDE SEQUENCE</scope>
    <source>
        <strain evidence="2">SY7</strain>
    </source>
</reference>
<dbReference type="GO" id="GO:0016758">
    <property type="term" value="F:hexosyltransferase activity"/>
    <property type="evidence" value="ECO:0007669"/>
    <property type="project" value="InterPro"/>
</dbReference>
<dbReference type="RefSeq" id="WP_146301310.1">
    <property type="nucleotide sequence ID" value="NZ_CP042301.2"/>
</dbReference>
<organism evidence="2 3">
    <name type="scientific">Nitratireductor mangrovi</name>
    <dbReference type="NCBI Taxonomy" id="2599600"/>
    <lineage>
        <taxon>Bacteria</taxon>
        <taxon>Pseudomonadati</taxon>
        <taxon>Pseudomonadota</taxon>
        <taxon>Alphaproteobacteria</taxon>
        <taxon>Hyphomicrobiales</taxon>
        <taxon>Phyllobacteriaceae</taxon>
        <taxon>Nitratireductor</taxon>
    </lineage>
</organism>
<dbReference type="EMBL" id="CP042301">
    <property type="protein sequence ID" value="QDZ02675.1"/>
    <property type="molecule type" value="Genomic_DNA"/>
</dbReference>
<name>A0A5B8L428_9HYPH</name>
<accession>A0A5B8L428</accession>
<feature type="domain" description="Glycosyl transferase family 28 C-terminal" evidence="1">
    <location>
        <begin position="211"/>
        <end position="352"/>
    </location>
</feature>
<protein>
    <submittedName>
        <fullName evidence="2">Glycosyl transferase</fullName>
    </submittedName>
</protein>
<dbReference type="SUPFAM" id="SSF53756">
    <property type="entry name" value="UDP-Glycosyltransferase/glycogen phosphorylase"/>
    <property type="match status" value="1"/>
</dbReference>
<dbReference type="PANTHER" id="PTHR21015:SF28">
    <property type="entry name" value="SLL1722 PROTEIN"/>
    <property type="match status" value="1"/>
</dbReference>
<gene>
    <name evidence="2" type="ORF">FQ775_21145</name>
</gene>
<dbReference type="Gene3D" id="3.40.50.2000">
    <property type="entry name" value="Glycogen Phosphorylase B"/>
    <property type="match status" value="1"/>
</dbReference>
<evidence type="ECO:0000313" key="3">
    <source>
        <dbReference type="Proteomes" id="UP000321389"/>
    </source>
</evidence>
<dbReference type="InterPro" id="IPR007235">
    <property type="entry name" value="Glyco_trans_28_C"/>
</dbReference>
<proteinExistence type="predicted"/>
<evidence type="ECO:0000313" key="2">
    <source>
        <dbReference type="EMBL" id="QDZ02675.1"/>
    </source>
</evidence>
<keyword evidence="3" id="KW-1185">Reference proteome</keyword>
<dbReference type="PANTHER" id="PTHR21015">
    <property type="entry name" value="UDP-N-ACETYLGLUCOSAMINE--N-ACETYLMURAMYL-(PENTAPEPTIDE) PYROPHOSPHORYL-UNDECAPRENOL N-ACETYLGLUCOSAMINE TRANSFERASE 1"/>
    <property type="match status" value="1"/>
</dbReference>
<dbReference type="Proteomes" id="UP000321389">
    <property type="component" value="Chromosome"/>
</dbReference>
<dbReference type="KEGG" id="niy:FQ775_21145"/>
<evidence type="ECO:0000259" key="1">
    <source>
        <dbReference type="Pfam" id="PF04101"/>
    </source>
</evidence>
<keyword evidence="2" id="KW-0808">Transferase</keyword>